<evidence type="ECO:0000313" key="3">
    <source>
        <dbReference type="EnsemblPlants" id="KQL02115"/>
    </source>
</evidence>
<accession>K3YK01</accession>
<evidence type="ECO:0000313" key="2">
    <source>
        <dbReference type="EMBL" id="RCV31430.1"/>
    </source>
</evidence>
<reference evidence="2 4" key="1">
    <citation type="journal article" date="2012" name="Nat. Biotechnol.">
        <title>Reference genome sequence of the model plant Setaria.</title>
        <authorList>
            <person name="Bennetzen J.L."/>
            <person name="Schmutz J."/>
            <person name="Wang H."/>
            <person name="Percifield R."/>
            <person name="Hawkins J."/>
            <person name="Pontaroli A.C."/>
            <person name="Estep M."/>
            <person name="Feng L."/>
            <person name="Vaughn J.N."/>
            <person name="Grimwood J."/>
            <person name="Jenkins J."/>
            <person name="Barry K."/>
            <person name="Lindquist E."/>
            <person name="Hellsten U."/>
            <person name="Deshpande S."/>
            <person name="Wang X."/>
            <person name="Wu X."/>
            <person name="Mitros T."/>
            <person name="Triplett J."/>
            <person name="Yang X."/>
            <person name="Ye C.Y."/>
            <person name="Mauro-Herrera M."/>
            <person name="Wang L."/>
            <person name="Li P."/>
            <person name="Sharma M."/>
            <person name="Sharma R."/>
            <person name="Ronald P.C."/>
            <person name="Panaud O."/>
            <person name="Kellogg E.A."/>
            <person name="Brutnell T.P."/>
            <person name="Doust A.N."/>
            <person name="Tuskan G.A."/>
            <person name="Rokhsar D."/>
            <person name="Devos K.M."/>
        </authorList>
    </citation>
    <scope>NUCLEOTIDE SEQUENCE [LARGE SCALE GENOMIC DNA]</scope>
    <source>
        <strain evidence="4">cv. Yugu1</strain>
        <strain evidence="2">Yugu1</strain>
    </source>
</reference>
<feature type="compositionally biased region" description="Basic and acidic residues" evidence="1">
    <location>
        <begin position="68"/>
        <end position="79"/>
    </location>
</feature>
<reference evidence="2" key="2">
    <citation type="submission" date="2015-07" db="EMBL/GenBank/DDBJ databases">
        <authorList>
            <person name="Noorani M."/>
        </authorList>
    </citation>
    <scope>NUCLEOTIDE SEQUENCE</scope>
    <source>
        <strain evidence="2">Yugu1</strain>
    </source>
</reference>
<evidence type="ECO:0000256" key="1">
    <source>
        <dbReference type="SAM" id="MobiDB-lite"/>
    </source>
</evidence>
<feature type="compositionally biased region" description="Low complexity" evidence="1">
    <location>
        <begin position="15"/>
        <end position="34"/>
    </location>
</feature>
<reference evidence="3" key="3">
    <citation type="submission" date="2018-08" db="UniProtKB">
        <authorList>
            <consortium name="EnsemblPlants"/>
        </authorList>
    </citation>
    <scope>IDENTIFICATION</scope>
    <source>
        <strain evidence="3">Yugu1</strain>
    </source>
</reference>
<protein>
    <submittedName>
        <fullName evidence="2 3">Uncharacterized protein</fullName>
    </submittedName>
</protein>
<dbReference type="EMBL" id="CM003533">
    <property type="protein sequence ID" value="RCV31430.1"/>
    <property type="molecule type" value="Genomic_DNA"/>
</dbReference>
<evidence type="ECO:0000313" key="4">
    <source>
        <dbReference type="Proteomes" id="UP000004995"/>
    </source>
</evidence>
<organism evidence="2">
    <name type="scientific">Setaria italica</name>
    <name type="common">Foxtail millet</name>
    <name type="synonym">Panicum italicum</name>
    <dbReference type="NCBI Taxonomy" id="4555"/>
    <lineage>
        <taxon>Eukaryota</taxon>
        <taxon>Viridiplantae</taxon>
        <taxon>Streptophyta</taxon>
        <taxon>Embryophyta</taxon>
        <taxon>Tracheophyta</taxon>
        <taxon>Spermatophyta</taxon>
        <taxon>Magnoliopsida</taxon>
        <taxon>Liliopsida</taxon>
        <taxon>Poales</taxon>
        <taxon>Poaceae</taxon>
        <taxon>PACMAD clade</taxon>
        <taxon>Panicoideae</taxon>
        <taxon>Panicodae</taxon>
        <taxon>Paniceae</taxon>
        <taxon>Cenchrinae</taxon>
        <taxon>Setaria</taxon>
    </lineage>
</organism>
<feature type="region of interest" description="Disordered" evidence="1">
    <location>
        <begin position="1"/>
        <end position="34"/>
    </location>
</feature>
<feature type="compositionally biased region" description="Basic and acidic residues" evidence="1">
    <location>
        <begin position="1"/>
        <end position="12"/>
    </location>
</feature>
<feature type="region of interest" description="Disordered" evidence="1">
    <location>
        <begin position="54"/>
        <end position="159"/>
    </location>
</feature>
<dbReference type="STRING" id="4555.K3YK01"/>
<proteinExistence type="predicted"/>
<dbReference type="EMBL" id="AGNK02003918">
    <property type="status" value="NOT_ANNOTATED_CDS"/>
    <property type="molecule type" value="Genomic_DNA"/>
</dbReference>
<dbReference type="HOGENOM" id="CLU_1663731_0_0_1"/>
<sequence length="159" mass="16680">MLAAAGEKRLSDGETASSTTTPNSSLSSASGAGSLPRCCSLSFDCFPSAAVAVACSPPSAPPAVPVWRRSEPHGAGSEKGRRRRQIKVRTQASPDLSEESAACVWRGLPPARPAPVTERRAPSKWTAEVSSPTQLRPSRSVDMDGGGFFPDTAPSLWCR</sequence>
<dbReference type="OMA" id="WRRSEPH"/>
<dbReference type="AlphaFoldDB" id="K3YK01"/>
<gene>
    <name evidence="2" type="ORF">SETIT_6G176500v2</name>
</gene>
<feature type="compositionally biased region" description="Polar residues" evidence="1">
    <location>
        <begin position="128"/>
        <end position="137"/>
    </location>
</feature>
<dbReference type="Proteomes" id="UP000004995">
    <property type="component" value="Unassembled WGS sequence"/>
</dbReference>
<dbReference type="Gramene" id="KQL02115">
    <property type="protein sequence ID" value="KQL02115"/>
    <property type="gene ID" value="SETIT_014570mg"/>
</dbReference>
<name>K3YK01_SETIT</name>
<keyword evidence="4" id="KW-1185">Reference proteome</keyword>
<dbReference type="EnsemblPlants" id="KQL02115">
    <property type="protein sequence ID" value="KQL02115"/>
    <property type="gene ID" value="SETIT_014570mg"/>
</dbReference>